<protein>
    <recommendedName>
        <fullName evidence="4">GLPGLI family protein</fullName>
    </recommendedName>
</protein>
<proteinExistence type="predicted"/>
<keyword evidence="1" id="KW-0732">Signal</keyword>
<keyword evidence="3" id="KW-1185">Reference proteome</keyword>
<dbReference type="AlphaFoldDB" id="A0A916YR01"/>
<name>A0A916YR01_9BACT</name>
<gene>
    <name evidence="2" type="ORF">GCM10011514_20470</name>
</gene>
<evidence type="ECO:0000256" key="1">
    <source>
        <dbReference type="SAM" id="SignalP"/>
    </source>
</evidence>
<reference evidence="2" key="1">
    <citation type="journal article" date="2014" name="Int. J. Syst. Evol. Microbiol.">
        <title>Complete genome sequence of Corynebacterium casei LMG S-19264T (=DSM 44701T), isolated from a smear-ripened cheese.</title>
        <authorList>
            <consortium name="US DOE Joint Genome Institute (JGI-PGF)"/>
            <person name="Walter F."/>
            <person name="Albersmeier A."/>
            <person name="Kalinowski J."/>
            <person name="Ruckert C."/>
        </authorList>
    </citation>
    <scope>NUCLEOTIDE SEQUENCE</scope>
    <source>
        <strain evidence="2">CGMCC 1.15958</strain>
    </source>
</reference>
<accession>A0A916YR01</accession>
<dbReference type="Proteomes" id="UP000609064">
    <property type="component" value="Unassembled WGS sequence"/>
</dbReference>
<dbReference type="EMBL" id="BMKK01000004">
    <property type="protein sequence ID" value="GGD56306.1"/>
    <property type="molecule type" value="Genomic_DNA"/>
</dbReference>
<feature type="signal peptide" evidence="1">
    <location>
        <begin position="1"/>
        <end position="25"/>
    </location>
</feature>
<organism evidence="2 3">
    <name type="scientific">Emticicia aquatilis</name>
    <dbReference type="NCBI Taxonomy" id="1537369"/>
    <lineage>
        <taxon>Bacteria</taxon>
        <taxon>Pseudomonadati</taxon>
        <taxon>Bacteroidota</taxon>
        <taxon>Cytophagia</taxon>
        <taxon>Cytophagales</taxon>
        <taxon>Leadbetterellaceae</taxon>
        <taxon>Emticicia</taxon>
    </lineage>
</organism>
<comment type="caution">
    <text evidence="2">The sequence shown here is derived from an EMBL/GenBank/DDBJ whole genome shotgun (WGS) entry which is preliminary data.</text>
</comment>
<reference evidence="2" key="2">
    <citation type="submission" date="2020-09" db="EMBL/GenBank/DDBJ databases">
        <authorList>
            <person name="Sun Q."/>
            <person name="Zhou Y."/>
        </authorList>
    </citation>
    <scope>NUCLEOTIDE SEQUENCE</scope>
    <source>
        <strain evidence="2">CGMCC 1.15958</strain>
    </source>
</reference>
<evidence type="ECO:0008006" key="4">
    <source>
        <dbReference type="Google" id="ProtNLM"/>
    </source>
</evidence>
<feature type="chain" id="PRO_5037472095" description="GLPGLI family protein" evidence="1">
    <location>
        <begin position="26"/>
        <end position="215"/>
    </location>
</feature>
<evidence type="ECO:0000313" key="3">
    <source>
        <dbReference type="Proteomes" id="UP000609064"/>
    </source>
</evidence>
<sequence>MFLSSKMRLFLISLLLFNASISANATTKTVLVSEYFNLSESHFFQNDTTDFLVKAFKKGHSKDEIVSIPKGSRPNPSNYLKWRYRHRHQRNFRRGASFLTQKHILDKYGRTMLGRQDGLFVMCKKEMNDLLQKANGQLSYVETELGIPAGMWKNSEIIRIDIRRPKKLKLRLPSGNETGANELWIPGGKLPNGYMESVINPVPEGKYTETTIILK</sequence>
<evidence type="ECO:0000313" key="2">
    <source>
        <dbReference type="EMBL" id="GGD56306.1"/>
    </source>
</evidence>